<gene>
    <name evidence="2" type="primary">jg17778</name>
    <name evidence="2" type="ORF">PAEG_LOCUS11278</name>
</gene>
<proteinExistence type="predicted"/>
<comment type="caution">
    <text evidence="2">The sequence shown here is derived from an EMBL/GenBank/DDBJ whole genome shotgun (WGS) entry which is preliminary data.</text>
</comment>
<accession>A0A8S4R942</accession>
<sequence length="84" mass="9819">MPKRKSDEDSDEYIRRKMRKIEKKLRRRKKRSRRLSSSSNDLESICASPVLSLPEVAAQEANYIVNLEYPVAQTMYNCDNVLAQ</sequence>
<feature type="compositionally biased region" description="Basic residues" evidence="1">
    <location>
        <begin position="19"/>
        <end position="34"/>
    </location>
</feature>
<name>A0A8S4R942_9NEOP</name>
<feature type="region of interest" description="Disordered" evidence="1">
    <location>
        <begin position="19"/>
        <end position="42"/>
    </location>
</feature>
<protein>
    <submittedName>
        <fullName evidence="2">Jg17778 protein</fullName>
    </submittedName>
</protein>
<evidence type="ECO:0000256" key="1">
    <source>
        <dbReference type="SAM" id="MobiDB-lite"/>
    </source>
</evidence>
<evidence type="ECO:0000313" key="2">
    <source>
        <dbReference type="EMBL" id="CAH2233151.1"/>
    </source>
</evidence>
<evidence type="ECO:0000313" key="3">
    <source>
        <dbReference type="Proteomes" id="UP000838756"/>
    </source>
</evidence>
<organism evidence="2 3">
    <name type="scientific">Pararge aegeria aegeria</name>
    <dbReference type="NCBI Taxonomy" id="348720"/>
    <lineage>
        <taxon>Eukaryota</taxon>
        <taxon>Metazoa</taxon>
        <taxon>Ecdysozoa</taxon>
        <taxon>Arthropoda</taxon>
        <taxon>Hexapoda</taxon>
        <taxon>Insecta</taxon>
        <taxon>Pterygota</taxon>
        <taxon>Neoptera</taxon>
        <taxon>Endopterygota</taxon>
        <taxon>Lepidoptera</taxon>
        <taxon>Glossata</taxon>
        <taxon>Ditrysia</taxon>
        <taxon>Papilionoidea</taxon>
        <taxon>Nymphalidae</taxon>
        <taxon>Satyrinae</taxon>
        <taxon>Satyrini</taxon>
        <taxon>Parargina</taxon>
        <taxon>Pararge</taxon>
    </lineage>
</organism>
<dbReference type="Proteomes" id="UP000838756">
    <property type="component" value="Unassembled WGS sequence"/>
</dbReference>
<keyword evidence="3" id="KW-1185">Reference proteome</keyword>
<reference evidence="2" key="1">
    <citation type="submission" date="2022-03" db="EMBL/GenBank/DDBJ databases">
        <authorList>
            <person name="Lindestad O."/>
        </authorList>
    </citation>
    <scope>NUCLEOTIDE SEQUENCE</scope>
</reference>
<dbReference type="EMBL" id="CAKXAJ010024942">
    <property type="protein sequence ID" value="CAH2233151.1"/>
    <property type="molecule type" value="Genomic_DNA"/>
</dbReference>
<dbReference type="AlphaFoldDB" id="A0A8S4R942"/>